<accession>A0A1D8AV95</accession>
<dbReference type="PANTHER" id="PTHR43736:SF1">
    <property type="entry name" value="DIHYDRONEOPTERIN TRIPHOSPHATE DIPHOSPHATASE"/>
    <property type="match status" value="1"/>
</dbReference>
<dbReference type="STRING" id="1838286.Verru16b_01897"/>
<dbReference type="Pfam" id="PF00293">
    <property type="entry name" value="NUDIX"/>
    <property type="match status" value="1"/>
</dbReference>
<dbReference type="CDD" id="cd03674">
    <property type="entry name" value="NUDIX_Hydrolase"/>
    <property type="match status" value="1"/>
</dbReference>
<organism evidence="2 3">
    <name type="scientific">Lacunisphaera limnophila</name>
    <dbReference type="NCBI Taxonomy" id="1838286"/>
    <lineage>
        <taxon>Bacteria</taxon>
        <taxon>Pseudomonadati</taxon>
        <taxon>Verrucomicrobiota</taxon>
        <taxon>Opitutia</taxon>
        <taxon>Opitutales</taxon>
        <taxon>Opitutaceae</taxon>
        <taxon>Lacunisphaera</taxon>
    </lineage>
</organism>
<name>A0A1D8AV95_9BACT</name>
<dbReference type="KEGG" id="obg:Verru16b_01897"/>
<dbReference type="Proteomes" id="UP000095228">
    <property type="component" value="Chromosome"/>
</dbReference>
<sequence length="157" mass="17765">MLAEFGSFIAAHPDCLWRTCRDGHLTASAWIVDAGRTRTLLTHHRKLDRWLQLGGHVDGEADLAAAAMREAREESGLTRLRLVSPEIFDVDRHRIPARGTEPEHWHFDVRFLIEADPAEPLGISEESKDLAWVRLEEVTARNPGESLARMVRKMLPG</sequence>
<dbReference type="PATRIC" id="fig|1838286.3.peg.1909"/>
<keyword evidence="3" id="KW-1185">Reference proteome</keyword>
<reference evidence="2 3" key="1">
    <citation type="submission" date="2016-06" db="EMBL/GenBank/DDBJ databases">
        <title>Three novel species with peptidoglycan cell walls form the new genus Lacunisphaera gen. nov. in the family Opitutaceae of the verrucomicrobial subdivision 4.</title>
        <authorList>
            <person name="Rast P."/>
            <person name="Gloeckner I."/>
            <person name="Jogler M."/>
            <person name="Boedeker C."/>
            <person name="Jeske O."/>
            <person name="Wiegand S."/>
            <person name="Reinhardt R."/>
            <person name="Schumann P."/>
            <person name="Rohde M."/>
            <person name="Spring S."/>
            <person name="Gloeckner F.O."/>
            <person name="Jogler C."/>
        </authorList>
    </citation>
    <scope>NUCLEOTIDE SEQUENCE [LARGE SCALE GENOMIC DNA]</scope>
    <source>
        <strain evidence="2 3">IG16b</strain>
    </source>
</reference>
<dbReference type="InterPro" id="IPR000086">
    <property type="entry name" value="NUDIX_hydrolase_dom"/>
</dbReference>
<dbReference type="InterPro" id="IPR015797">
    <property type="entry name" value="NUDIX_hydrolase-like_dom_sf"/>
</dbReference>
<evidence type="ECO:0000313" key="2">
    <source>
        <dbReference type="EMBL" id="AOS44828.1"/>
    </source>
</evidence>
<dbReference type="PANTHER" id="PTHR43736">
    <property type="entry name" value="ADP-RIBOSE PYROPHOSPHATASE"/>
    <property type="match status" value="1"/>
</dbReference>
<dbReference type="PROSITE" id="PS51462">
    <property type="entry name" value="NUDIX"/>
    <property type="match status" value="1"/>
</dbReference>
<proteinExistence type="predicted"/>
<dbReference type="EMBL" id="CP016094">
    <property type="protein sequence ID" value="AOS44828.1"/>
    <property type="molecule type" value="Genomic_DNA"/>
</dbReference>
<gene>
    <name evidence="2" type="ORF">Verru16b_01897</name>
</gene>
<dbReference type="Gene3D" id="3.90.79.10">
    <property type="entry name" value="Nucleoside Triphosphate Pyrophosphohydrolase"/>
    <property type="match status" value="1"/>
</dbReference>
<dbReference type="SUPFAM" id="SSF55811">
    <property type="entry name" value="Nudix"/>
    <property type="match status" value="1"/>
</dbReference>
<dbReference type="AlphaFoldDB" id="A0A1D8AV95"/>
<feature type="domain" description="Nudix hydrolase" evidence="1">
    <location>
        <begin position="22"/>
        <end position="155"/>
    </location>
</feature>
<evidence type="ECO:0000313" key="3">
    <source>
        <dbReference type="Proteomes" id="UP000095228"/>
    </source>
</evidence>
<protein>
    <submittedName>
        <fullName evidence="2">NUDIX domain protein</fullName>
    </submittedName>
</protein>
<evidence type="ECO:0000259" key="1">
    <source>
        <dbReference type="PROSITE" id="PS51462"/>
    </source>
</evidence>